<feature type="chain" id="PRO_5021758974" description="T9SS type A sorting domain-containing protein" evidence="1">
    <location>
        <begin position="26"/>
        <end position="435"/>
    </location>
</feature>
<evidence type="ECO:0000256" key="1">
    <source>
        <dbReference type="SAM" id="SignalP"/>
    </source>
</evidence>
<feature type="signal peptide" evidence="1">
    <location>
        <begin position="1"/>
        <end position="25"/>
    </location>
</feature>
<evidence type="ECO:0000313" key="3">
    <source>
        <dbReference type="Proteomes" id="UP000316008"/>
    </source>
</evidence>
<proteinExistence type="predicted"/>
<organism evidence="2 3">
    <name type="scientific">Fluviicola chungangensis</name>
    <dbReference type="NCBI Taxonomy" id="2597671"/>
    <lineage>
        <taxon>Bacteria</taxon>
        <taxon>Pseudomonadati</taxon>
        <taxon>Bacteroidota</taxon>
        <taxon>Flavobacteriia</taxon>
        <taxon>Flavobacteriales</taxon>
        <taxon>Crocinitomicaceae</taxon>
        <taxon>Fluviicola</taxon>
    </lineage>
</organism>
<name>A0A556MZ09_9FLAO</name>
<comment type="caution">
    <text evidence="2">The sequence shown here is derived from an EMBL/GenBank/DDBJ whole genome shotgun (WGS) entry which is preliminary data.</text>
</comment>
<dbReference type="RefSeq" id="WP_144333157.1">
    <property type="nucleotide sequence ID" value="NZ_VLPL01000004.1"/>
</dbReference>
<keyword evidence="3" id="KW-1185">Reference proteome</keyword>
<protein>
    <recommendedName>
        <fullName evidence="4">T9SS type A sorting domain-containing protein</fullName>
    </recommendedName>
</protein>
<dbReference type="OrthoDB" id="1488818at2"/>
<dbReference type="AlphaFoldDB" id="A0A556MZ09"/>
<evidence type="ECO:0000313" key="2">
    <source>
        <dbReference type="EMBL" id="TSJ45038.1"/>
    </source>
</evidence>
<gene>
    <name evidence="2" type="ORF">FO442_10620</name>
</gene>
<reference evidence="2 3" key="1">
    <citation type="submission" date="2019-07" db="EMBL/GenBank/DDBJ databases">
        <authorList>
            <person name="Huq M.A."/>
        </authorList>
    </citation>
    <scope>NUCLEOTIDE SEQUENCE [LARGE SCALE GENOMIC DNA]</scope>
    <source>
        <strain evidence="2 3">MAH-3</strain>
    </source>
</reference>
<dbReference type="Proteomes" id="UP000316008">
    <property type="component" value="Unassembled WGS sequence"/>
</dbReference>
<evidence type="ECO:0008006" key="4">
    <source>
        <dbReference type="Google" id="ProtNLM"/>
    </source>
</evidence>
<keyword evidence="1" id="KW-0732">Signal</keyword>
<accession>A0A556MZ09</accession>
<dbReference type="EMBL" id="VLPL01000004">
    <property type="protein sequence ID" value="TSJ45038.1"/>
    <property type="molecule type" value="Genomic_DNA"/>
</dbReference>
<sequence length="435" mass="46920">MKYSLQLKAMAIALLLLEANSEAQAQINYKISVPSGYLTKDYLALATDNIPNVGQYIAETRFELVLEQEHAENYVRSVFESVGIPVLNVTSAKHLTTFREKAGGNDCEAAELLCSNTSQTANSGGAGTTQELSAANQGCLGIEHQSSWYYLNVQTGGSLTLTISPNSGGDDYDFAVWGPFTAASAGANCPPTSAPVRCSYSSATGNTGLMIPYNGQSSSFGCGFLGLFPCNGLITSTNNPADNSEGVGGDKWVSNLTTNANEVYILLVDNFSNSGQPYNLSFGGTSVLGCTPVPLPVELVDFNVTKTSQGNSLNWTTLTEDRSNYFTVEWSTNPASGNWNEIANVPAQGHSQESHTYHTFHSTPPFGEINYYRLNLTDLDGSRTVYDTHLLSVNNLLDSKNVEHIYNMLGQEVSDNCKGVVIYCYSDGTTERVFK</sequence>